<proteinExistence type="predicted"/>
<protein>
    <submittedName>
        <fullName evidence="1">Uncharacterized protein</fullName>
    </submittedName>
</protein>
<evidence type="ECO:0000313" key="1">
    <source>
        <dbReference type="EMBL" id="SDO59195.1"/>
    </source>
</evidence>
<dbReference type="STRING" id="582672.SAMN05216360_1298"/>
<reference evidence="2" key="1">
    <citation type="submission" date="2016-10" db="EMBL/GenBank/DDBJ databases">
        <authorList>
            <person name="Varghese N."/>
            <person name="Submissions S."/>
        </authorList>
    </citation>
    <scope>NUCLEOTIDE SEQUENCE [LARGE SCALE GENOMIC DNA]</scope>
    <source>
        <strain evidence="2">BL47</strain>
    </source>
</reference>
<name>A0A1H0KTM0_9HYPH</name>
<dbReference type="AlphaFoldDB" id="A0A1H0KTM0"/>
<evidence type="ECO:0000313" key="2">
    <source>
        <dbReference type="Proteomes" id="UP000198704"/>
    </source>
</evidence>
<dbReference type="EMBL" id="FNHS01000029">
    <property type="protein sequence ID" value="SDO59195.1"/>
    <property type="molecule type" value="Genomic_DNA"/>
</dbReference>
<dbReference type="Proteomes" id="UP000198704">
    <property type="component" value="Unassembled WGS sequence"/>
</dbReference>
<sequence length="86" mass="9389">MIASNEAWGPFRPDIDPGERKARLRCLRAIVHLSTGPRGQALAELLLQAERDDALLPPALAALSSLDAIDKRRVWASYLALNRSAA</sequence>
<dbReference type="RefSeq" id="WP_091722603.1">
    <property type="nucleotide sequence ID" value="NZ_FNHS01000029.1"/>
</dbReference>
<accession>A0A1H0KTM0</accession>
<dbReference type="OrthoDB" id="8004968at2"/>
<keyword evidence="2" id="KW-1185">Reference proteome</keyword>
<organism evidence="1 2">
    <name type="scientific">Methylobacterium phyllostachyos</name>
    <dbReference type="NCBI Taxonomy" id="582672"/>
    <lineage>
        <taxon>Bacteria</taxon>
        <taxon>Pseudomonadati</taxon>
        <taxon>Pseudomonadota</taxon>
        <taxon>Alphaproteobacteria</taxon>
        <taxon>Hyphomicrobiales</taxon>
        <taxon>Methylobacteriaceae</taxon>
        <taxon>Methylobacterium</taxon>
    </lineage>
</organism>
<gene>
    <name evidence="1" type="ORF">SAMN05216360_1298</name>
</gene>